<comment type="subcellular location">
    <subcellularLocation>
        <location evidence="1">Cell membrane</location>
        <topology evidence="1">Multi-pass membrane protein</topology>
    </subcellularLocation>
</comment>
<keyword evidence="6" id="KW-0406">Ion transport</keyword>
<dbReference type="RefSeq" id="WP_071901998.1">
    <property type="nucleotide sequence ID" value="NZ_MPIN01000009.1"/>
</dbReference>
<dbReference type="InterPro" id="IPR044669">
    <property type="entry name" value="YneE/VCCN1/2-like"/>
</dbReference>
<comment type="similarity">
    <text evidence="8">Belongs to the anion channel-forming bestrophin (TC 1.A.46) family.</text>
</comment>
<evidence type="ECO:0000313" key="11">
    <source>
        <dbReference type="Proteomes" id="UP000182229"/>
    </source>
</evidence>
<evidence type="ECO:0000256" key="3">
    <source>
        <dbReference type="ARBA" id="ARBA00022475"/>
    </source>
</evidence>
<evidence type="ECO:0000256" key="6">
    <source>
        <dbReference type="ARBA" id="ARBA00023065"/>
    </source>
</evidence>
<evidence type="ECO:0000256" key="8">
    <source>
        <dbReference type="ARBA" id="ARBA00034708"/>
    </source>
</evidence>
<dbReference type="PANTHER" id="PTHR33281:SF19">
    <property type="entry name" value="VOLTAGE-DEPENDENT ANION CHANNEL-FORMING PROTEIN YNEE"/>
    <property type="match status" value="1"/>
</dbReference>
<evidence type="ECO:0000256" key="5">
    <source>
        <dbReference type="ARBA" id="ARBA00022989"/>
    </source>
</evidence>
<evidence type="ECO:0000256" key="9">
    <source>
        <dbReference type="SAM" id="Phobius"/>
    </source>
</evidence>
<proteinExistence type="inferred from homology"/>
<evidence type="ECO:0000256" key="2">
    <source>
        <dbReference type="ARBA" id="ARBA00022448"/>
    </source>
</evidence>
<protein>
    <submittedName>
        <fullName evidence="10">Bestrophin</fullName>
    </submittedName>
</protein>
<evidence type="ECO:0000256" key="1">
    <source>
        <dbReference type="ARBA" id="ARBA00004651"/>
    </source>
</evidence>
<accession>A0A1L9B3J8</accession>
<dbReference type="Pfam" id="PF25539">
    <property type="entry name" value="Bestrophin_2"/>
    <property type="match status" value="1"/>
</dbReference>
<keyword evidence="5 9" id="KW-1133">Transmembrane helix</keyword>
<dbReference type="GO" id="GO:0005886">
    <property type="term" value="C:plasma membrane"/>
    <property type="evidence" value="ECO:0007669"/>
    <property type="project" value="UniProtKB-SubCell"/>
</dbReference>
<dbReference type="Proteomes" id="UP000182229">
    <property type="component" value="Unassembled WGS sequence"/>
</dbReference>
<name>A0A1L9B3J8_9BACT</name>
<reference evidence="10 11" key="2">
    <citation type="submission" date="2016-12" db="EMBL/GenBank/DDBJ databases">
        <title>Draft Genome Sequence of Cystobacter ferrugineus Strain Cbfe23.</title>
        <authorList>
            <person name="Akbar S."/>
            <person name="Dowd S.E."/>
            <person name="Stevens D.C."/>
        </authorList>
    </citation>
    <scope>NUCLEOTIDE SEQUENCE [LARGE SCALE GENOMIC DNA]</scope>
    <source>
        <strain evidence="10 11">Cbfe23</strain>
    </source>
</reference>
<dbReference type="STRING" id="83449.BON30_30550"/>
<dbReference type="GO" id="GO:0005254">
    <property type="term" value="F:chloride channel activity"/>
    <property type="evidence" value="ECO:0007669"/>
    <property type="project" value="InterPro"/>
</dbReference>
<keyword evidence="11" id="KW-1185">Reference proteome</keyword>
<dbReference type="AlphaFoldDB" id="A0A1L9B3J8"/>
<gene>
    <name evidence="10" type="ORF">BON30_30550</name>
</gene>
<feature type="transmembrane region" description="Helical" evidence="9">
    <location>
        <begin position="46"/>
        <end position="70"/>
    </location>
</feature>
<organism evidence="10 11">
    <name type="scientific">Cystobacter ferrugineus</name>
    <dbReference type="NCBI Taxonomy" id="83449"/>
    <lineage>
        <taxon>Bacteria</taxon>
        <taxon>Pseudomonadati</taxon>
        <taxon>Myxococcota</taxon>
        <taxon>Myxococcia</taxon>
        <taxon>Myxococcales</taxon>
        <taxon>Cystobacterineae</taxon>
        <taxon>Archangiaceae</taxon>
        <taxon>Cystobacter</taxon>
    </lineage>
</organism>
<sequence length="312" mass="34477">MIIRPRPTAWQLLYILRGSVLVLVLPQVLGISLLSCLAVLSIRKDWLHLPSSTAVPMSLLGLALSIFLGFRNNASYDRWWEARKLWGALIIELRSLARDAVALLDDGADPGTPVRGRHDARRLVHRGIAFAHALAGYLRGHDEGGNLSRYLTPDELARVRASINPPDALLREMAQELASLRRTGRLTDIAWQSLNERVGGLSTVLTACERIRFTPLPFAYTVLLHRTAYLFCLLLPFGLAELLGWMAPVLAAVLAYTFFGLDALGDELENPFAHVPNGLPLQAMARTAERGLLEALGEPLPEPLQPQSYVLM</sequence>
<feature type="transmembrane region" description="Helical" evidence="9">
    <location>
        <begin position="12"/>
        <end position="40"/>
    </location>
</feature>
<evidence type="ECO:0000256" key="7">
    <source>
        <dbReference type="ARBA" id="ARBA00023136"/>
    </source>
</evidence>
<evidence type="ECO:0000313" key="10">
    <source>
        <dbReference type="EMBL" id="OJH36845.1"/>
    </source>
</evidence>
<keyword evidence="4 9" id="KW-0812">Transmembrane</keyword>
<comment type="caution">
    <text evidence="10">The sequence shown here is derived from an EMBL/GenBank/DDBJ whole genome shotgun (WGS) entry which is preliminary data.</text>
</comment>
<dbReference type="EMBL" id="MPIN01000009">
    <property type="protein sequence ID" value="OJH36845.1"/>
    <property type="molecule type" value="Genomic_DNA"/>
</dbReference>
<evidence type="ECO:0000256" key="4">
    <source>
        <dbReference type="ARBA" id="ARBA00022692"/>
    </source>
</evidence>
<keyword evidence="3" id="KW-1003">Cell membrane</keyword>
<dbReference type="PANTHER" id="PTHR33281">
    <property type="entry name" value="UPF0187 PROTEIN YNEE"/>
    <property type="match status" value="1"/>
</dbReference>
<keyword evidence="2" id="KW-0813">Transport</keyword>
<reference evidence="11" key="1">
    <citation type="submission" date="2016-11" db="EMBL/GenBank/DDBJ databases">
        <authorList>
            <person name="Shukria A."/>
            <person name="Stevens D.C."/>
        </authorList>
    </citation>
    <scope>NUCLEOTIDE SEQUENCE [LARGE SCALE GENOMIC DNA]</scope>
    <source>
        <strain evidence="11">Cbfe23</strain>
    </source>
</reference>
<dbReference type="OrthoDB" id="445589at2"/>
<keyword evidence="7 9" id="KW-0472">Membrane</keyword>